<keyword evidence="2" id="KW-1185">Reference proteome</keyword>
<evidence type="ECO:0000313" key="2">
    <source>
        <dbReference type="Proteomes" id="UP000216478"/>
    </source>
</evidence>
<sequence length="61" mass="7086">MAKISTSPAFEMKKRRETRRFVCSSTLEHRSYNQTGALIVYFNAHPENRFTLFGMRSNLSA</sequence>
<gene>
    <name evidence="1" type="ORF">CEV33_0797</name>
</gene>
<comment type="caution">
    <text evidence="1">The sequence shown here is derived from an EMBL/GenBank/DDBJ whole genome shotgun (WGS) entry which is preliminary data.</text>
</comment>
<evidence type="ECO:0000313" key="1">
    <source>
        <dbReference type="EMBL" id="OYR13997.1"/>
    </source>
</evidence>
<proteinExistence type="predicted"/>
<dbReference type="AlphaFoldDB" id="A0A256FGL6"/>
<reference evidence="1 2" key="1">
    <citation type="submission" date="2017-07" db="EMBL/GenBank/DDBJ databases">
        <title>Phylogenetic study on the rhizospheric bacterium Ochrobactrum sp. A44.</title>
        <authorList>
            <person name="Krzyzanowska D.M."/>
            <person name="Ossowicki A."/>
            <person name="Rajewska M."/>
            <person name="Maciag T."/>
            <person name="Kaczynski Z."/>
            <person name="Czerwicka M."/>
            <person name="Jafra S."/>
        </authorList>
    </citation>
    <scope>NUCLEOTIDE SEQUENCE [LARGE SCALE GENOMIC DNA]</scope>
    <source>
        <strain evidence="1 2">OgA9a</strain>
    </source>
</reference>
<name>A0A256FGL6_9HYPH</name>
<protein>
    <submittedName>
        <fullName evidence="1">Uncharacterized protein</fullName>
    </submittedName>
</protein>
<accession>A0A256FGL6</accession>
<organism evidence="1 2">
    <name type="scientific">Brucella grignonensis</name>
    <dbReference type="NCBI Taxonomy" id="94627"/>
    <lineage>
        <taxon>Bacteria</taxon>
        <taxon>Pseudomonadati</taxon>
        <taxon>Pseudomonadota</taxon>
        <taxon>Alphaproteobacteria</taxon>
        <taxon>Hyphomicrobiales</taxon>
        <taxon>Brucellaceae</taxon>
        <taxon>Brucella/Ochrobactrum group</taxon>
        <taxon>Brucella</taxon>
    </lineage>
</organism>
<dbReference type="Proteomes" id="UP000216478">
    <property type="component" value="Unassembled WGS sequence"/>
</dbReference>
<dbReference type="EMBL" id="NNRL01000157">
    <property type="protein sequence ID" value="OYR13997.1"/>
    <property type="molecule type" value="Genomic_DNA"/>
</dbReference>